<organism evidence="10 11">
    <name type="scientific">Anaerocolumna cellulosilytica</name>
    <dbReference type="NCBI Taxonomy" id="433286"/>
    <lineage>
        <taxon>Bacteria</taxon>
        <taxon>Bacillati</taxon>
        <taxon>Bacillota</taxon>
        <taxon>Clostridia</taxon>
        <taxon>Lachnospirales</taxon>
        <taxon>Lachnospiraceae</taxon>
        <taxon>Anaerocolumna</taxon>
    </lineage>
</organism>
<keyword evidence="11" id="KW-1185">Reference proteome</keyword>
<dbReference type="InterPro" id="IPR018060">
    <property type="entry name" value="HTH_AraC"/>
</dbReference>
<dbReference type="PROSITE" id="PS50110">
    <property type="entry name" value="RESPONSE_REGULATORY"/>
    <property type="match status" value="1"/>
</dbReference>
<dbReference type="KEGG" id="acel:acsn021_15380"/>
<evidence type="ECO:0000256" key="8">
    <source>
        <dbReference type="ARBA" id="ARBA00023163"/>
    </source>
</evidence>
<evidence type="ECO:0000256" key="7">
    <source>
        <dbReference type="ARBA" id="ARBA00023125"/>
    </source>
</evidence>
<dbReference type="CDD" id="cd17536">
    <property type="entry name" value="REC_YesN-like"/>
    <property type="match status" value="1"/>
</dbReference>
<keyword evidence="7 10" id="KW-0238">DNA-binding</keyword>
<dbReference type="SUPFAM" id="SSF52172">
    <property type="entry name" value="CheY-like"/>
    <property type="match status" value="1"/>
</dbReference>
<dbReference type="GO" id="GO:0000160">
    <property type="term" value="P:phosphorelay signal transduction system"/>
    <property type="evidence" value="ECO:0007669"/>
    <property type="project" value="UniProtKB-KW"/>
</dbReference>
<dbReference type="Gene3D" id="3.40.50.2300">
    <property type="match status" value="1"/>
</dbReference>
<comment type="function">
    <text evidence="9">May play the central regulatory role in sporulation. It may be an element of the effector pathway responsible for the activation of sporulation genes in response to nutritional stress. Spo0A may act in concert with spo0H (a sigma factor) to control the expression of some genes that are critical to the sporulation process.</text>
</comment>
<evidence type="ECO:0000313" key="11">
    <source>
        <dbReference type="Proteomes" id="UP000515561"/>
    </source>
</evidence>
<dbReference type="InterPro" id="IPR051552">
    <property type="entry name" value="HptR"/>
</dbReference>
<dbReference type="Proteomes" id="UP000515561">
    <property type="component" value="Chromosome"/>
</dbReference>
<reference evidence="10 11" key="1">
    <citation type="journal article" date="2016" name="Int. J. Syst. Evol. Microbiol.">
        <title>Descriptions of Anaerotaenia torta gen. nov., sp. nov. and Anaerocolumna cellulosilytica gen. nov., sp. nov. isolated from a methanogenic reactor of cattle waste.</title>
        <authorList>
            <person name="Uek A."/>
            <person name="Ohtaki Y."/>
            <person name="Kaku N."/>
            <person name="Ueki K."/>
        </authorList>
    </citation>
    <scope>NUCLEOTIDE SEQUENCE [LARGE SCALE GENOMIC DNA]</scope>
    <source>
        <strain evidence="10 11">SN021</strain>
    </source>
</reference>
<dbReference type="SMART" id="SM00448">
    <property type="entry name" value="REC"/>
    <property type="match status" value="1"/>
</dbReference>
<dbReference type="AlphaFoldDB" id="A0A6S6QY22"/>
<dbReference type="PANTHER" id="PTHR42713:SF3">
    <property type="entry name" value="TRANSCRIPTIONAL REGULATORY PROTEIN HPTR"/>
    <property type="match status" value="1"/>
</dbReference>
<keyword evidence="6" id="KW-0805">Transcription regulation</keyword>
<sequence>MEGTENNLLKVLLVDDEPFIRKGLTALIDWEEEGYLIAGEACNGSHAIALLKEQNYDLIISDIRMPGMDGTELAEIVKSGEVSTAKFVFLSGFYEFEYAKSAIQSGCCDYVLKPIQKEELLHILRRIRNEIQKEAGGKRDKRICEKAYLDRNLLALLCGKYDEINLNYVRNRMGLRNEIKYIHVEISSRDDNFSVLPESKKREQHRKLYNYAGLLMKTYADHVMFDVAKLTDCYDIGIIYCNSMAKEKGMSDEEWLSWFLGELKERTGYVIAACAGSTVQQIEDLESSYRDSAMTRFLRFFKNNDEKMNLAAYKKKPTDKNAQEEYYRKELDALVHAIEIGDKIYIKENSGLLYHRMLDKSMDTRLMGMNLQYFLYRLLGLAYEMETGINQEEVMQYMQEAAFAVGSYEFSGRNFQKFAEDYSDYLQQLRQTSVKGMINSIEAEIEQNYADNLSLKTLGEKYYINSAYLGQIFKKQYGCSFKDYLNGVRIRKAAELLLRTEEKVYEIAEKVGYKNLEYFINKFEGIYGVTPTRFRKKTKQSFV</sequence>
<dbReference type="GO" id="GO:0005737">
    <property type="term" value="C:cytoplasm"/>
    <property type="evidence" value="ECO:0007669"/>
    <property type="project" value="UniProtKB-SubCell"/>
</dbReference>
<dbReference type="InterPro" id="IPR001789">
    <property type="entry name" value="Sig_transdc_resp-reg_receiver"/>
</dbReference>
<evidence type="ECO:0000256" key="2">
    <source>
        <dbReference type="ARBA" id="ARBA00018672"/>
    </source>
</evidence>
<evidence type="ECO:0000256" key="1">
    <source>
        <dbReference type="ARBA" id="ARBA00004496"/>
    </source>
</evidence>
<dbReference type="InterPro" id="IPR020449">
    <property type="entry name" value="Tscrpt_reg_AraC-type_HTH"/>
</dbReference>
<keyword evidence="4" id="KW-0597">Phosphoprotein</keyword>
<evidence type="ECO:0000256" key="5">
    <source>
        <dbReference type="ARBA" id="ARBA00023012"/>
    </source>
</evidence>
<dbReference type="PRINTS" id="PR00032">
    <property type="entry name" value="HTHARAC"/>
</dbReference>
<name>A0A6S6QY22_9FIRM</name>
<keyword evidence="5" id="KW-0902">Two-component regulatory system</keyword>
<comment type="subcellular location">
    <subcellularLocation>
        <location evidence="1">Cytoplasm</location>
    </subcellularLocation>
</comment>
<dbReference type="GO" id="GO:0003700">
    <property type="term" value="F:DNA-binding transcription factor activity"/>
    <property type="evidence" value="ECO:0007669"/>
    <property type="project" value="InterPro"/>
</dbReference>
<evidence type="ECO:0000256" key="6">
    <source>
        <dbReference type="ARBA" id="ARBA00023015"/>
    </source>
</evidence>
<gene>
    <name evidence="10" type="ORF">acsn021_15380</name>
</gene>
<dbReference type="GO" id="GO:0043565">
    <property type="term" value="F:sequence-specific DNA binding"/>
    <property type="evidence" value="ECO:0007669"/>
    <property type="project" value="InterPro"/>
</dbReference>
<dbReference type="InterPro" id="IPR009057">
    <property type="entry name" value="Homeodomain-like_sf"/>
</dbReference>
<accession>A0A6S6QY22</accession>
<proteinExistence type="predicted"/>
<dbReference type="SMART" id="SM00342">
    <property type="entry name" value="HTH_ARAC"/>
    <property type="match status" value="1"/>
</dbReference>
<dbReference type="Pfam" id="PF12833">
    <property type="entry name" value="HTH_18"/>
    <property type="match status" value="1"/>
</dbReference>
<keyword evidence="8" id="KW-0804">Transcription</keyword>
<evidence type="ECO:0000256" key="3">
    <source>
        <dbReference type="ARBA" id="ARBA00022490"/>
    </source>
</evidence>
<evidence type="ECO:0000256" key="9">
    <source>
        <dbReference type="ARBA" id="ARBA00024867"/>
    </source>
</evidence>
<protein>
    <recommendedName>
        <fullName evidence="2">Stage 0 sporulation protein A homolog</fullName>
    </recommendedName>
</protein>
<dbReference type="EMBL" id="AP023367">
    <property type="protein sequence ID" value="BCJ93969.1"/>
    <property type="molecule type" value="Genomic_DNA"/>
</dbReference>
<dbReference type="Pfam" id="PF00072">
    <property type="entry name" value="Response_reg"/>
    <property type="match status" value="1"/>
</dbReference>
<dbReference type="SUPFAM" id="SSF46689">
    <property type="entry name" value="Homeodomain-like"/>
    <property type="match status" value="1"/>
</dbReference>
<keyword evidence="3" id="KW-0963">Cytoplasm</keyword>
<evidence type="ECO:0000256" key="4">
    <source>
        <dbReference type="ARBA" id="ARBA00022553"/>
    </source>
</evidence>
<dbReference type="InterPro" id="IPR011006">
    <property type="entry name" value="CheY-like_superfamily"/>
</dbReference>
<dbReference type="PROSITE" id="PS01124">
    <property type="entry name" value="HTH_ARAC_FAMILY_2"/>
    <property type="match status" value="1"/>
</dbReference>
<evidence type="ECO:0000313" key="10">
    <source>
        <dbReference type="EMBL" id="BCJ93969.1"/>
    </source>
</evidence>
<dbReference type="RefSeq" id="WP_184093585.1">
    <property type="nucleotide sequence ID" value="NZ_AP023367.1"/>
</dbReference>
<dbReference type="PANTHER" id="PTHR42713">
    <property type="entry name" value="HISTIDINE KINASE-RELATED"/>
    <property type="match status" value="1"/>
</dbReference>
<dbReference type="Gene3D" id="1.10.10.60">
    <property type="entry name" value="Homeodomain-like"/>
    <property type="match status" value="2"/>
</dbReference>